<feature type="domain" description="C2" evidence="3">
    <location>
        <begin position="1"/>
        <end position="116"/>
    </location>
</feature>
<keyword evidence="2" id="KW-0106">Calcium</keyword>
<dbReference type="SUPFAM" id="SSF49562">
    <property type="entry name" value="C2 domain (Calcium/lipid-binding domain, CaLB)"/>
    <property type="match status" value="1"/>
</dbReference>
<gene>
    <name evidence="4" type="ORF">THRCLA_03435</name>
</gene>
<evidence type="ECO:0000256" key="2">
    <source>
        <dbReference type="ARBA" id="ARBA00022837"/>
    </source>
</evidence>
<dbReference type="PANTHER" id="PTHR45911">
    <property type="entry name" value="C2 DOMAIN-CONTAINING PROTEIN"/>
    <property type="match status" value="1"/>
</dbReference>
<dbReference type="Gene3D" id="2.60.40.150">
    <property type="entry name" value="C2 domain"/>
    <property type="match status" value="1"/>
</dbReference>
<keyword evidence="5" id="KW-1185">Reference proteome</keyword>
<name>A0A1W0A293_9STRA</name>
<comment type="caution">
    <text evidence="4">The sequence shown here is derived from an EMBL/GenBank/DDBJ whole genome shotgun (WGS) entry which is preliminary data.</text>
</comment>
<dbReference type="OrthoDB" id="270970at2759"/>
<dbReference type="STRING" id="74557.A0A1W0A293"/>
<evidence type="ECO:0000256" key="1">
    <source>
        <dbReference type="ARBA" id="ARBA00022723"/>
    </source>
</evidence>
<sequence length="278" mass="32000">MSMTDEKRVLKLTLHGAKDLAAADYTFGGLSRGKSDPYVVLRVGDQRFKSTCIASTLNPQWGNETFEFLLTEKDMYTLALEIQVFDHDLLNADDLIGTTVLALAQFEMDKETRLVDWPLDVPDEFSSQNVQSSLQVTVQVIVPSNDQTIQSELVEEMIEYESWYPIKGWTPYKMERVKELVIPTGYTSALGWVVALHEKQENGPNKLCGEGWLYATSWDGPWYKSRKNQPTAVYRKRKWTKTYMKTRATLTTEKQDETIDAILDKYGLKDDDDNQWFH</sequence>
<dbReference type="EMBL" id="JNBS01000638">
    <property type="protein sequence ID" value="OQS04319.1"/>
    <property type="molecule type" value="Genomic_DNA"/>
</dbReference>
<keyword evidence="1" id="KW-0479">Metal-binding</keyword>
<accession>A0A1W0A293</accession>
<evidence type="ECO:0000259" key="3">
    <source>
        <dbReference type="PROSITE" id="PS50004"/>
    </source>
</evidence>
<dbReference type="InterPro" id="IPR000008">
    <property type="entry name" value="C2_dom"/>
</dbReference>
<evidence type="ECO:0000313" key="5">
    <source>
        <dbReference type="Proteomes" id="UP000243217"/>
    </source>
</evidence>
<dbReference type="SMART" id="SM00239">
    <property type="entry name" value="C2"/>
    <property type="match status" value="1"/>
</dbReference>
<reference evidence="4 5" key="1">
    <citation type="journal article" date="2014" name="Genome Biol. Evol.">
        <title>The secreted proteins of Achlya hypogyna and Thraustotheca clavata identify the ancestral oomycete secretome and reveal gene acquisitions by horizontal gene transfer.</title>
        <authorList>
            <person name="Misner I."/>
            <person name="Blouin N."/>
            <person name="Leonard G."/>
            <person name="Richards T.A."/>
            <person name="Lane C.E."/>
        </authorList>
    </citation>
    <scope>NUCLEOTIDE SEQUENCE [LARGE SCALE GENOMIC DNA]</scope>
    <source>
        <strain evidence="4 5">ATCC 34112</strain>
    </source>
</reference>
<dbReference type="PROSITE" id="PS50004">
    <property type="entry name" value="C2"/>
    <property type="match status" value="1"/>
</dbReference>
<dbReference type="Proteomes" id="UP000243217">
    <property type="component" value="Unassembled WGS sequence"/>
</dbReference>
<organism evidence="4 5">
    <name type="scientific">Thraustotheca clavata</name>
    <dbReference type="NCBI Taxonomy" id="74557"/>
    <lineage>
        <taxon>Eukaryota</taxon>
        <taxon>Sar</taxon>
        <taxon>Stramenopiles</taxon>
        <taxon>Oomycota</taxon>
        <taxon>Saprolegniomycetes</taxon>
        <taxon>Saprolegniales</taxon>
        <taxon>Achlyaceae</taxon>
        <taxon>Thraustotheca</taxon>
    </lineage>
</organism>
<dbReference type="GO" id="GO:0046872">
    <property type="term" value="F:metal ion binding"/>
    <property type="evidence" value="ECO:0007669"/>
    <property type="project" value="UniProtKB-KW"/>
</dbReference>
<dbReference type="AlphaFoldDB" id="A0A1W0A293"/>
<evidence type="ECO:0000313" key="4">
    <source>
        <dbReference type="EMBL" id="OQS04319.1"/>
    </source>
</evidence>
<protein>
    <submittedName>
        <fullName evidence="4">C2 domain-containing protein</fullName>
    </submittedName>
</protein>
<proteinExistence type="predicted"/>
<dbReference type="Pfam" id="PF00168">
    <property type="entry name" value="C2"/>
    <property type="match status" value="1"/>
</dbReference>
<dbReference type="InterPro" id="IPR035892">
    <property type="entry name" value="C2_domain_sf"/>
</dbReference>